<feature type="region of interest" description="Disordered" evidence="1">
    <location>
        <begin position="280"/>
        <end position="303"/>
    </location>
</feature>
<evidence type="ECO:0008006" key="4">
    <source>
        <dbReference type="Google" id="ProtNLM"/>
    </source>
</evidence>
<reference evidence="2" key="1">
    <citation type="journal article" date="2020" name="Stud. Mycol.">
        <title>101 Dothideomycetes genomes: a test case for predicting lifestyles and emergence of pathogens.</title>
        <authorList>
            <person name="Haridas S."/>
            <person name="Albert R."/>
            <person name="Binder M."/>
            <person name="Bloem J."/>
            <person name="Labutti K."/>
            <person name="Salamov A."/>
            <person name="Andreopoulos B."/>
            <person name="Baker S."/>
            <person name="Barry K."/>
            <person name="Bills G."/>
            <person name="Bluhm B."/>
            <person name="Cannon C."/>
            <person name="Castanera R."/>
            <person name="Culley D."/>
            <person name="Daum C."/>
            <person name="Ezra D."/>
            <person name="Gonzalez J."/>
            <person name="Henrissat B."/>
            <person name="Kuo A."/>
            <person name="Liang C."/>
            <person name="Lipzen A."/>
            <person name="Lutzoni F."/>
            <person name="Magnuson J."/>
            <person name="Mondo S."/>
            <person name="Nolan M."/>
            <person name="Ohm R."/>
            <person name="Pangilinan J."/>
            <person name="Park H.-J."/>
            <person name="Ramirez L."/>
            <person name="Alfaro M."/>
            <person name="Sun H."/>
            <person name="Tritt A."/>
            <person name="Yoshinaga Y."/>
            <person name="Zwiers L.-H."/>
            <person name="Turgeon B."/>
            <person name="Goodwin S."/>
            <person name="Spatafora J."/>
            <person name="Crous P."/>
            <person name="Grigoriev I."/>
        </authorList>
    </citation>
    <scope>NUCLEOTIDE SEQUENCE</scope>
    <source>
        <strain evidence="2">CBS 269.34</strain>
    </source>
</reference>
<feature type="compositionally biased region" description="Basic and acidic residues" evidence="1">
    <location>
        <begin position="193"/>
        <end position="202"/>
    </location>
</feature>
<proteinExistence type="predicted"/>
<gene>
    <name evidence="2" type="ORF">BU16DRAFT_567651</name>
</gene>
<keyword evidence="3" id="KW-1185">Reference proteome</keyword>
<dbReference type="EMBL" id="MU004199">
    <property type="protein sequence ID" value="KAF2489475.1"/>
    <property type="molecule type" value="Genomic_DNA"/>
</dbReference>
<organism evidence="2 3">
    <name type="scientific">Lophium mytilinum</name>
    <dbReference type="NCBI Taxonomy" id="390894"/>
    <lineage>
        <taxon>Eukaryota</taxon>
        <taxon>Fungi</taxon>
        <taxon>Dikarya</taxon>
        <taxon>Ascomycota</taxon>
        <taxon>Pezizomycotina</taxon>
        <taxon>Dothideomycetes</taxon>
        <taxon>Pleosporomycetidae</taxon>
        <taxon>Mytilinidiales</taxon>
        <taxon>Mytilinidiaceae</taxon>
        <taxon>Lophium</taxon>
    </lineage>
</organism>
<evidence type="ECO:0000313" key="3">
    <source>
        <dbReference type="Proteomes" id="UP000799750"/>
    </source>
</evidence>
<feature type="compositionally biased region" description="Basic and acidic residues" evidence="1">
    <location>
        <begin position="21"/>
        <end position="33"/>
    </location>
</feature>
<dbReference type="AlphaFoldDB" id="A0A6A6QAQ9"/>
<protein>
    <recommendedName>
        <fullName evidence="4">RanBP2-type domain-containing protein</fullName>
    </recommendedName>
</protein>
<evidence type="ECO:0000313" key="2">
    <source>
        <dbReference type="EMBL" id="KAF2489475.1"/>
    </source>
</evidence>
<accession>A0A6A6QAQ9</accession>
<evidence type="ECO:0000256" key="1">
    <source>
        <dbReference type="SAM" id="MobiDB-lite"/>
    </source>
</evidence>
<feature type="region of interest" description="Disordered" evidence="1">
    <location>
        <begin position="1"/>
        <end position="33"/>
    </location>
</feature>
<dbReference type="OrthoDB" id="448399at2759"/>
<dbReference type="Proteomes" id="UP000799750">
    <property type="component" value="Unassembled WGS sequence"/>
</dbReference>
<name>A0A6A6QAQ9_9PEZI</name>
<feature type="region of interest" description="Disordered" evidence="1">
    <location>
        <begin position="193"/>
        <end position="223"/>
    </location>
</feature>
<feature type="compositionally biased region" description="Basic and acidic residues" evidence="1">
    <location>
        <begin position="1"/>
        <end position="14"/>
    </location>
</feature>
<sequence>MRDIIPRSVDERVRASAPLKNTRDDSKGKDVKTEEGFKRVLSSASSIIRTGLKIEESLKRVPSSAKCVIRVIRTDLKIEESFERVPGSAKRIIRAIRSDRIAEKPGKPMNPALQPDAHAVLRSPDKENGIRRIFTASKPDTKIKNLIAGDITKKPDKLQSETTPIKTNSLKQKDPFARYKRLKSHFKNEKIAPTASHDDSKGIKAGFQSAPKGVSQRASLDNTTVGKGYAPSSLVKSNVRKWNRVYLLGVRRAVSLSPFKCRIRIYKYVTIHERVKVRGRVNSPSLPKPPSHARGPERAAAPNPAKILGRLRVRGQLTDGVNQSTAKRFENALSLPVAHSPAHTSRRLRLRRQWTYGGNQSIAKRFEKTLSLAVSHLPVQTPSRLRVRAHLTWSKKEAPREFFAKKLPPATPLTDLHYPFDLRPLPVDWHYGDWFCGMPNCGWHNHSSWHICHNSTCGTPREPAEPIYKLLPGEWVWHGKEDERPKENRKNMAEGG</sequence>